<dbReference type="GO" id="GO:0006302">
    <property type="term" value="P:double-strand break repair"/>
    <property type="evidence" value="ECO:0007669"/>
    <property type="project" value="InterPro"/>
</dbReference>
<feature type="domain" description="AAA+ ATPase" evidence="8">
    <location>
        <begin position="35"/>
        <end position="208"/>
    </location>
</feature>
<keyword evidence="2" id="KW-0813">Transport</keyword>
<name>A0A060M603_9BACI</name>
<dbReference type="STRING" id="1246626.BleG1_3426"/>
<keyword evidence="6" id="KW-0406">Ion transport</keyword>
<dbReference type="InterPro" id="IPR027417">
    <property type="entry name" value="P-loop_NTPase"/>
</dbReference>
<keyword evidence="3" id="KW-1003">Cell membrane</keyword>
<comment type="subcellular location">
    <subcellularLocation>
        <location evidence="1">Cell membrane</location>
        <topology evidence="1">Peripheral membrane protein</topology>
    </subcellularLocation>
</comment>
<dbReference type="Gene3D" id="3.40.50.300">
    <property type="entry name" value="P-loop containing nucleotide triphosphate hydrolases"/>
    <property type="match status" value="2"/>
</dbReference>
<dbReference type="CDD" id="cd00267">
    <property type="entry name" value="ABC_ATPase"/>
    <property type="match status" value="1"/>
</dbReference>
<evidence type="ECO:0000256" key="5">
    <source>
        <dbReference type="ARBA" id="ARBA00023004"/>
    </source>
</evidence>
<evidence type="ECO:0000256" key="6">
    <source>
        <dbReference type="ARBA" id="ARBA00023065"/>
    </source>
</evidence>
<dbReference type="SMART" id="SM00382">
    <property type="entry name" value="AAA"/>
    <property type="match status" value="1"/>
</dbReference>
<evidence type="ECO:0000256" key="7">
    <source>
        <dbReference type="ARBA" id="ARBA00023136"/>
    </source>
</evidence>
<keyword evidence="5" id="KW-0408">Iron</keyword>
<gene>
    <name evidence="9" type="ORF">BleG1_3426</name>
</gene>
<dbReference type="EMBL" id="CP003923">
    <property type="protein sequence ID" value="AIC95973.1"/>
    <property type="molecule type" value="Genomic_DNA"/>
</dbReference>
<dbReference type="AlphaFoldDB" id="A0A060M603"/>
<reference evidence="9 10" key="1">
    <citation type="journal article" date="2014" name="Gene">
        <title>A comparative genomic analysis of the alkalitolerant soil bacterium Bacillus lehensis G1.</title>
        <authorList>
            <person name="Noor Y.M."/>
            <person name="Samsulrizal N.H."/>
            <person name="Jema'on N.A."/>
            <person name="Low K.O."/>
            <person name="Ramli A.N."/>
            <person name="Alias N.I."/>
            <person name="Damis S.I."/>
            <person name="Fuzi S.F."/>
            <person name="Isa M.N."/>
            <person name="Murad A.M."/>
            <person name="Raih M.F."/>
            <person name="Bakar F.D."/>
            <person name="Najimudin N."/>
            <person name="Mahadi N.M."/>
            <person name="Illias R.M."/>
        </authorList>
    </citation>
    <scope>NUCLEOTIDE SEQUENCE [LARGE SCALE GENOMIC DNA]</scope>
    <source>
        <strain evidence="9 10">G1</strain>
    </source>
</reference>
<dbReference type="InterPro" id="IPR051535">
    <property type="entry name" value="Siderophore_ABC-ATPase"/>
</dbReference>
<dbReference type="GO" id="GO:0006826">
    <property type="term" value="P:iron ion transport"/>
    <property type="evidence" value="ECO:0007669"/>
    <property type="project" value="UniProtKB-KW"/>
</dbReference>
<dbReference type="Pfam" id="PF13175">
    <property type="entry name" value="AAA_15"/>
    <property type="match status" value="1"/>
</dbReference>
<dbReference type="Proteomes" id="UP000027142">
    <property type="component" value="Chromosome"/>
</dbReference>
<proteinExistence type="predicted"/>
<dbReference type="HOGENOM" id="CLU_079631_2_0_9"/>
<evidence type="ECO:0000256" key="2">
    <source>
        <dbReference type="ARBA" id="ARBA00022448"/>
    </source>
</evidence>
<evidence type="ECO:0000313" key="10">
    <source>
        <dbReference type="Proteomes" id="UP000027142"/>
    </source>
</evidence>
<dbReference type="GO" id="GO:0005886">
    <property type="term" value="C:plasma membrane"/>
    <property type="evidence" value="ECO:0007669"/>
    <property type="project" value="UniProtKB-SubCell"/>
</dbReference>
<dbReference type="SUPFAM" id="SSF52540">
    <property type="entry name" value="P-loop containing nucleoside triphosphate hydrolases"/>
    <property type="match status" value="1"/>
</dbReference>
<dbReference type="RefSeq" id="WP_038483507.1">
    <property type="nucleotide sequence ID" value="NZ_CP003923.1"/>
</dbReference>
<dbReference type="PANTHER" id="PTHR42771">
    <property type="entry name" value="IRON(3+)-HYDROXAMATE IMPORT ATP-BINDING PROTEIN FHUC"/>
    <property type="match status" value="1"/>
</dbReference>
<keyword evidence="7" id="KW-0472">Membrane</keyword>
<evidence type="ECO:0000256" key="4">
    <source>
        <dbReference type="ARBA" id="ARBA00022496"/>
    </source>
</evidence>
<dbReference type="InterPro" id="IPR038729">
    <property type="entry name" value="Rad50/SbcC_AAA"/>
</dbReference>
<dbReference type="GO" id="GO:0016887">
    <property type="term" value="F:ATP hydrolysis activity"/>
    <property type="evidence" value="ECO:0007669"/>
    <property type="project" value="InterPro"/>
</dbReference>
<protein>
    <recommendedName>
        <fullName evidence="8">AAA+ ATPase domain-containing protein</fullName>
    </recommendedName>
</protein>
<sequence>MFLRNITIQHDRIASYNVYPFSIPFVKRTDELKIEAPITFFVGENGSGKSTLLEGIADKCEFNTAGGSRNNVYDLHASESSLGDYLRLSWLPKATKGFFFRAESFFHFASYLDSHPEALNAYGGKSLHHQSHGESFFSLFANRFGQKGIYLLDEPEAALSPQRQLSFLRILHDLTKKGQCQFIIATHSPILLGFPNAAIFHFGEESIKKVEYEETNAYAVTRSFLQHRKTMLEELLRDDEEESQE</sequence>
<dbReference type="KEGG" id="ble:BleG1_3426"/>
<keyword evidence="10" id="KW-1185">Reference proteome</keyword>
<dbReference type="OrthoDB" id="9784297at2"/>
<dbReference type="PATRIC" id="fig|1246626.3.peg.3411"/>
<dbReference type="eggNOG" id="COG3910">
    <property type="taxonomic scope" value="Bacteria"/>
</dbReference>
<dbReference type="InterPro" id="IPR003593">
    <property type="entry name" value="AAA+_ATPase"/>
</dbReference>
<dbReference type="Pfam" id="PF13476">
    <property type="entry name" value="AAA_23"/>
    <property type="match status" value="1"/>
</dbReference>
<accession>A0A060M603</accession>
<keyword evidence="4" id="KW-0410">Iron transport</keyword>
<dbReference type="InterPro" id="IPR041685">
    <property type="entry name" value="AAA_GajA/Old/RecF-like"/>
</dbReference>
<evidence type="ECO:0000259" key="8">
    <source>
        <dbReference type="SMART" id="SM00382"/>
    </source>
</evidence>
<evidence type="ECO:0000313" key="9">
    <source>
        <dbReference type="EMBL" id="AIC95973.1"/>
    </source>
</evidence>
<dbReference type="PANTHER" id="PTHR42771:SF2">
    <property type="entry name" value="IRON(3+)-HYDROXAMATE IMPORT ATP-BINDING PROTEIN FHUC"/>
    <property type="match status" value="1"/>
</dbReference>
<evidence type="ECO:0000256" key="1">
    <source>
        <dbReference type="ARBA" id="ARBA00004202"/>
    </source>
</evidence>
<evidence type="ECO:0000256" key="3">
    <source>
        <dbReference type="ARBA" id="ARBA00022475"/>
    </source>
</evidence>
<organism evidence="9 10">
    <name type="scientific">Shouchella lehensis G1</name>
    <dbReference type="NCBI Taxonomy" id="1246626"/>
    <lineage>
        <taxon>Bacteria</taxon>
        <taxon>Bacillati</taxon>
        <taxon>Bacillota</taxon>
        <taxon>Bacilli</taxon>
        <taxon>Bacillales</taxon>
        <taxon>Bacillaceae</taxon>
        <taxon>Shouchella</taxon>
    </lineage>
</organism>